<dbReference type="InterPro" id="IPR001251">
    <property type="entry name" value="CRAL-TRIO_dom"/>
</dbReference>
<dbReference type="Gene3D" id="3.40.525.10">
    <property type="entry name" value="CRAL-TRIO lipid binding domain"/>
    <property type="match status" value="1"/>
</dbReference>
<proteinExistence type="predicted"/>
<reference evidence="2 3" key="1">
    <citation type="journal article" date="2007" name="Nature">
        <title>Evolution of genes and genomes on the Drosophila phylogeny.</title>
        <authorList>
            <consortium name="Drosophila 12 Genomes Consortium"/>
            <person name="Clark A.G."/>
            <person name="Eisen M.B."/>
            <person name="Smith D.R."/>
            <person name="Bergman C.M."/>
            <person name="Oliver B."/>
            <person name="Markow T.A."/>
            <person name="Kaufman T.C."/>
            <person name="Kellis M."/>
            <person name="Gelbart W."/>
            <person name="Iyer V.N."/>
            <person name="Pollard D.A."/>
            <person name="Sackton T.B."/>
            <person name="Larracuente A.M."/>
            <person name="Singh N.D."/>
            <person name="Abad J.P."/>
            <person name="Abt D.N."/>
            <person name="Adryan B."/>
            <person name="Aguade M."/>
            <person name="Akashi H."/>
            <person name="Anderson W.W."/>
            <person name="Aquadro C.F."/>
            <person name="Ardell D.H."/>
            <person name="Arguello R."/>
            <person name="Artieri C.G."/>
            <person name="Barbash D.A."/>
            <person name="Barker D."/>
            <person name="Barsanti P."/>
            <person name="Batterham P."/>
            <person name="Batzoglou S."/>
            <person name="Begun D."/>
            <person name="Bhutkar A."/>
            <person name="Blanco E."/>
            <person name="Bosak S.A."/>
            <person name="Bradley R.K."/>
            <person name="Brand A.D."/>
            <person name="Brent M.R."/>
            <person name="Brooks A.N."/>
            <person name="Brown R.H."/>
            <person name="Butlin R.K."/>
            <person name="Caggese C."/>
            <person name="Calvi B.R."/>
            <person name="Bernardo de Carvalho A."/>
            <person name="Caspi A."/>
            <person name="Castrezana S."/>
            <person name="Celniker S.E."/>
            <person name="Chang J.L."/>
            <person name="Chapple C."/>
            <person name="Chatterji S."/>
            <person name="Chinwalla A."/>
            <person name="Civetta A."/>
            <person name="Clifton S.W."/>
            <person name="Comeron J.M."/>
            <person name="Costello J.C."/>
            <person name="Coyne J.A."/>
            <person name="Daub J."/>
            <person name="David R.G."/>
            <person name="Delcher A.L."/>
            <person name="Delehaunty K."/>
            <person name="Do C.B."/>
            <person name="Ebling H."/>
            <person name="Edwards K."/>
            <person name="Eickbush T."/>
            <person name="Evans J.D."/>
            <person name="Filipski A."/>
            <person name="Findeiss S."/>
            <person name="Freyhult E."/>
            <person name="Fulton L."/>
            <person name="Fulton R."/>
            <person name="Garcia A.C."/>
            <person name="Gardiner A."/>
            <person name="Garfield D.A."/>
            <person name="Garvin B.E."/>
            <person name="Gibson G."/>
            <person name="Gilbert D."/>
            <person name="Gnerre S."/>
            <person name="Godfrey J."/>
            <person name="Good R."/>
            <person name="Gotea V."/>
            <person name="Gravely B."/>
            <person name="Greenberg A.J."/>
            <person name="Griffiths-Jones S."/>
            <person name="Gross S."/>
            <person name="Guigo R."/>
            <person name="Gustafson E.A."/>
            <person name="Haerty W."/>
            <person name="Hahn M.W."/>
            <person name="Halligan D.L."/>
            <person name="Halpern A.L."/>
            <person name="Halter G.M."/>
            <person name="Han M.V."/>
            <person name="Heger A."/>
            <person name="Hillier L."/>
            <person name="Hinrichs A.S."/>
            <person name="Holmes I."/>
            <person name="Hoskins R.A."/>
            <person name="Hubisz M.J."/>
            <person name="Hultmark D."/>
            <person name="Huntley M.A."/>
            <person name="Jaffe D.B."/>
            <person name="Jagadeeshan S."/>
            <person name="Jeck W.R."/>
            <person name="Johnson J."/>
            <person name="Jones C.D."/>
            <person name="Jordan W.C."/>
            <person name="Karpen G.H."/>
            <person name="Kataoka E."/>
            <person name="Keightley P.D."/>
            <person name="Kheradpour P."/>
            <person name="Kirkness E.F."/>
            <person name="Koerich L.B."/>
            <person name="Kristiansen K."/>
            <person name="Kudrna D."/>
            <person name="Kulathinal R.J."/>
            <person name="Kumar S."/>
            <person name="Kwok R."/>
            <person name="Lander E."/>
            <person name="Langley C.H."/>
            <person name="Lapoint R."/>
            <person name="Lazzaro B.P."/>
            <person name="Lee S.J."/>
            <person name="Levesque L."/>
            <person name="Li R."/>
            <person name="Lin C.F."/>
            <person name="Lin M.F."/>
            <person name="Lindblad-Toh K."/>
            <person name="Llopart A."/>
            <person name="Long M."/>
            <person name="Low L."/>
            <person name="Lozovsky E."/>
            <person name="Lu J."/>
            <person name="Luo M."/>
            <person name="Machado C.A."/>
            <person name="Makalowski W."/>
            <person name="Marzo M."/>
            <person name="Matsuda M."/>
            <person name="Matzkin L."/>
            <person name="McAllister B."/>
            <person name="McBride C.S."/>
            <person name="McKernan B."/>
            <person name="McKernan K."/>
            <person name="Mendez-Lago M."/>
            <person name="Minx P."/>
            <person name="Mollenhauer M.U."/>
            <person name="Montooth K."/>
            <person name="Mount S.M."/>
            <person name="Mu X."/>
            <person name="Myers E."/>
            <person name="Negre B."/>
            <person name="Newfeld S."/>
            <person name="Nielsen R."/>
            <person name="Noor M.A."/>
            <person name="O'Grady P."/>
            <person name="Pachter L."/>
            <person name="Papaceit M."/>
            <person name="Parisi M.J."/>
            <person name="Parisi M."/>
            <person name="Parts L."/>
            <person name="Pedersen J.S."/>
            <person name="Pesole G."/>
            <person name="Phillippy A.M."/>
            <person name="Ponting C.P."/>
            <person name="Pop M."/>
            <person name="Porcelli D."/>
            <person name="Powell J.R."/>
            <person name="Prohaska S."/>
            <person name="Pruitt K."/>
            <person name="Puig M."/>
            <person name="Quesneville H."/>
            <person name="Ram K.R."/>
            <person name="Rand D."/>
            <person name="Rasmussen M.D."/>
            <person name="Reed L.K."/>
            <person name="Reenan R."/>
            <person name="Reily A."/>
            <person name="Remington K.A."/>
            <person name="Rieger T.T."/>
            <person name="Ritchie M.G."/>
            <person name="Robin C."/>
            <person name="Rogers Y.H."/>
            <person name="Rohde C."/>
            <person name="Rozas J."/>
            <person name="Rubenfield M.J."/>
            <person name="Ruiz A."/>
            <person name="Russo S."/>
            <person name="Salzberg S.L."/>
            <person name="Sanchez-Gracia A."/>
            <person name="Saranga D.J."/>
            <person name="Sato H."/>
            <person name="Schaeffer S.W."/>
            <person name="Schatz M.C."/>
            <person name="Schlenke T."/>
            <person name="Schwartz R."/>
            <person name="Segarra C."/>
            <person name="Singh R.S."/>
            <person name="Sirot L."/>
            <person name="Sirota M."/>
            <person name="Sisneros N.B."/>
            <person name="Smith C.D."/>
            <person name="Smith T.F."/>
            <person name="Spieth J."/>
            <person name="Stage D.E."/>
            <person name="Stark A."/>
            <person name="Stephan W."/>
            <person name="Strausberg R.L."/>
            <person name="Strempel S."/>
            <person name="Sturgill D."/>
            <person name="Sutton G."/>
            <person name="Sutton G.G."/>
            <person name="Tao W."/>
            <person name="Teichmann S."/>
            <person name="Tobari Y.N."/>
            <person name="Tomimura Y."/>
            <person name="Tsolas J.M."/>
            <person name="Valente V.L."/>
            <person name="Venter E."/>
            <person name="Venter J.C."/>
            <person name="Vicario S."/>
            <person name="Vieira F.G."/>
            <person name="Vilella A.J."/>
            <person name="Villasante A."/>
            <person name="Walenz B."/>
            <person name="Wang J."/>
            <person name="Wasserman M."/>
            <person name="Watts T."/>
            <person name="Wilson D."/>
            <person name="Wilson R.K."/>
            <person name="Wing R.A."/>
            <person name="Wolfner M.F."/>
            <person name="Wong A."/>
            <person name="Wong G.K."/>
            <person name="Wu C.I."/>
            <person name="Wu G."/>
            <person name="Yamamoto D."/>
            <person name="Yang H.P."/>
            <person name="Yang S.P."/>
            <person name="Yorke J.A."/>
            <person name="Yoshida K."/>
            <person name="Zdobnov E."/>
            <person name="Zhang P."/>
            <person name="Zhang Y."/>
            <person name="Zimin A.V."/>
            <person name="Baldwin J."/>
            <person name="Abdouelleil A."/>
            <person name="Abdulkadir J."/>
            <person name="Abebe A."/>
            <person name="Abera B."/>
            <person name="Abreu J."/>
            <person name="Acer S.C."/>
            <person name="Aftuck L."/>
            <person name="Alexander A."/>
            <person name="An P."/>
            <person name="Anderson E."/>
            <person name="Anderson S."/>
            <person name="Arachi H."/>
            <person name="Azer M."/>
            <person name="Bachantsang P."/>
            <person name="Barry A."/>
            <person name="Bayul T."/>
            <person name="Berlin A."/>
            <person name="Bessette D."/>
            <person name="Bloom T."/>
            <person name="Blye J."/>
            <person name="Boguslavskiy L."/>
            <person name="Bonnet C."/>
            <person name="Boukhgalter B."/>
            <person name="Bourzgui I."/>
            <person name="Brown A."/>
            <person name="Cahill P."/>
            <person name="Channer S."/>
            <person name="Cheshatsang Y."/>
            <person name="Chuda L."/>
            <person name="Citroen M."/>
            <person name="Collymore A."/>
            <person name="Cooke P."/>
            <person name="Costello M."/>
            <person name="D'Aco K."/>
            <person name="Daza R."/>
            <person name="De Haan G."/>
            <person name="DeGray S."/>
            <person name="DeMaso C."/>
            <person name="Dhargay N."/>
            <person name="Dooley K."/>
            <person name="Dooley E."/>
            <person name="Doricent M."/>
            <person name="Dorje P."/>
            <person name="Dorjee K."/>
            <person name="Dupes A."/>
            <person name="Elong R."/>
            <person name="Falk J."/>
            <person name="Farina A."/>
            <person name="Faro S."/>
            <person name="Ferguson D."/>
            <person name="Fisher S."/>
            <person name="Foley C.D."/>
            <person name="Franke A."/>
            <person name="Friedrich D."/>
            <person name="Gadbois L."/>
            <person name="Gearin G."/>
            <person name="Gearin C.R."/>
            <person name="Giannoukos G."/>
            <person name="Goode T."/>
            <person name="Graham J."/>
            <person name="Grandbois E."/>
            <person name="Grewal S."/>
            <person name="Gyaltsen K."/>
            <person name="Hafez N."/>
            <person name="Hagos B."/>
            <person name="Hall J."/>
            <person name="Henson C."/>
            <person name="Hollinger A."/>
            <person name="Honan T."/>
            <person name="Huard M.D."/>
            <person name="Hughes L."/>
            <person name="Hurhula B."/>
            <person name="Husby M.E."/>
            <person name="Kamat A."/>
            <person name="Kanga B."/>
            <person name="Kashin S."/>
            <person name="Khazanovich D."/>
            <person name="Kisner P."/>
            <person name="Lance K."/>
            <person name="Lara M."/>
            <person name="Lee W."/>
            <person name="Lennon N."/>
            <person name="Letendre F."/>
            <person name="LeVine R."/>
            <person name="Lipovsky A."/>
            <person name="Liu X."/>
            <person name="Liu J."/>
            <person name="Liu S."/>
            <person name="Lokyitsang T."/>
            <person name="Lokyitsang Y."/>
            <person name="Lubonja R."/>
            <person name="Lui A."/>
            <person name="MacDonald P."/>
            <person name="Magnisalis V."/>
            <person name="Maru K."/>
            <person name="Matthews C."/>
            <person name="McCusker W."/>
            <person name="McDonough S."/>
            <person name="Mehta T."/>
            <person name="Meldrim J."/>
            <person name="Meneus L."/>
            <person name="Mihai O."/>
            <person name="Mihalev A."/>
            <person name="Mihova T."/>
            <person name="Mittelman R."/>
            <person name="Mlenga V."/>
            <person name="Montmayeur A."/>
            <person name="Mulrain L."/>
            <person name="Navidi A."/>
            <person name="Naylor J."/>
            <person name="Negash T."/>
            <person name="Nguyen T."/>
            <person name="Nguyen N."/>
            <person name="Nicol R."/>
            <person name="Norbu C."/>
            <person name="Norbu N."/>
            <person name="Novod N."/>
            <person name="O'Neill B."/>
            <person name="Osman S."/>
            <person name="Markiewicz E."/>
            <person name="Oyono O.L."/>
            <person name="Patti C."/>
            <person name="Phunkhang P."/>
            <person name="Pierre F."/>
            <person name="Priest M."/>
            <person name="Raghuraman S."/>
            <person name="Rege F."/>
            <person name="Reyes R."/>
            <person name="Rise C."/>
            <person name="Rogov P."/>
            <person name="Ross K."/>
            <person name="Ryan E."/>
            <person name="Settipalli S."/>
            <person name="Shea T."/>
            <person name="Sherpa N."/>
            <person name="Shi L."/>
            <person name="Shih D."/>
            <person name="Sparrow T."/>
            <person name="Spaulding J."/>
            <person name="Stalker J."/>
            <person name="Stange-Thomann N."/>
            <person name="Stavropoulos S."/>
            <person name="Stone C."/>
            <person name="Strader C."/>
            <person name="Tesfaye S."/>
            <person name="Thomson T."/>
            <person name="Thoulutsang Y."/>
            <person name="Thoulutsang D."/>
            <person name="Topham K."/>
            <person name="Topping I."/>
            <person name="Tsamla T."/>
            <person name="Vassiliev H."/>
            <person name="Vo A."/>
            <person name="Wangchuk T."/>
            <person name="Wangdi T."/>
            <person name="Weiand M."/>
            <person name="Wilkinson J."/>
            <person name="Wilson A."/>
            <person name="Yadav S."/>
            <person name="Young G."/>
            <person name="Yu Q."/>
            <person name="Zembek L."/>
            <person name="Zhong D."/>
            <person name="Zimmer A."/>
            <person name="Zwirko Z."/>
            <person name="Jaffe D.B."/>
            <person name="Alvarez P."/>
            <person name="Brockman W."/>
            <person name="Butler J."/>
            <person name="Chin C."/>
            <person name="Gnerre S."/>
            <person name="Grabherr M."/>
            <person name="Kleber M."/>
            <person name="Mauceli E."/>
            <person name="MacCallum I."/>
        </authorList>
    </citation>
    <scope>NUCLEOTIDE SEQUENCE [LARGE SCALE GENOMIC DNA]</scope>
    <source>
        <strain evidence="3">Tucson 14024-0371.13</strain>
    </source>
</reference>
<organism evidence="2 3">
    <name type="scientific">Drosophila ananassae</name>
    <name type="common">Fruit fly</name>
    <dbReference type="NCBI Taxonomy" id="7217"/>
    <lineage>
        <taxon>Eukaryota</taxon>
        <taxon>Metazoa</taxon>
        <taxon>Ecdysozoa</taxon>
        <taxon>Arthropoda</taxon>
        <taxon>Hexapoda</taxon>
        <taxon>Insecta</taxon>
        <taxon>Pterygota</taxon>
        <taxon>Neoptera</taxon>
        <taxon>Endopterygota</taxon>
        <taxon>Diptera</taxon>
        <taxon>Brachycera</taxon>
        <taxon>Muscomorpha</taxon>
        <taxon>Ephydroidea</taxon>
        <taxon>Drosophilidae</taxon>
        <taxon>Drosophila</taxon>
        <taxon>Sophophora</taxon>
    </lineage>
</organism>
<keyword evidence="3" id="KW-1185">Reference proteome</keyword>
<evidence type="ECO:0000259" key="1">
    <source>
        <dbReference type="PROSITE" id="PS50191"/>
    </source>
</evidence>
<dbReference type="SUPFAM" id="SSF52087">
    <property type="entry name" value="CRAL/TRIO domain"/>
    <property type="match status" value="1"/>
</dbReference>
<dbReference type="CDD" id="cd00170">
    <property type="entry name" value="SEC14"/>
    <property type="match status" value="1"/>
</dbReference>
<dbReference type="SMART" id="SM00516">
    <property type="entry name" value="SEC14"/>
    <property type="match status" value="1"/>
</dbReference>
<dbReference type="FunCoup" id="A0A0P8XST1">
    <property type="interactions" value="22"/>
</dbReference>
<dbReference type="SMART" id="SM01100">
    <property type="entry name" value="CRAL_TRIO_N"/>
    <property type="match status" value="1"/>
</dbReference>
<name>A0A0P8XST1_DROAN</name>
<dbReference type="Gene3D" id="1.20.5.1200">
    <property type="entry name" value="Alpha-tocopherol transfer"/>
    <property type="match status" value="1"/>
</dbReference>
<dbReference type="InterPro" id="IPR011074">
    <property type="entry name" value="CRAL/TRIO_N_dom"/>
</dbReference>
<dbReference type="Gene3D" id="1.10.8.20">
    <property type="entry name" value="N-terminal domain of phosphatidylinositol transfer protein sec14p"/>
    <property type="match status" value="1"/>
</dbReference>
<dbReference type="OrthoDB" id="6682367at2759"/>
<dbReference type="GO" id="GO:1902936">
    <property type="term" value="F:phosphatidylinositol bisphosphate binding"/>
    <property type="evidence" value="ECO:0007669"/>
    <property type="project" value="TreeGrafter"/>
</dbReference>
<dbReference type="PANTHER" id="PTHR10174:SF216">
    <property type="entry name" value="CRAL-TRIO DOMAIN-CONTAINING PROTEIN-RELATED"/>
    <property type="match status" value="1"/>
</dbReference>
<dbReference type="PANTHER" id="PTHR10174">
    <property type="entry name" value="ALPHA-TOCOPHEROL TRANSFER PROTEIN-RELATED"/>
    <property type="match status" value="1"/>
</dbReference>
<dbReference type="Pfam" id="PF00650">
    <property type="entry name" value="CRAL_TRIO"/>
    <property type="match status" value="1"/>
</dbReference>
<dbReference type="AlphaFoldDB" id="A0A0P8XST1"/>
<feature type="domain" description="CRAL-TRIO" evidence="1">
    <location>
        <begin position="92"/>
        <end position="258"/>
    </location>
</feature>
<dbReference type="InterPro" id="IPR036865">
    <property type="entry name" value="CRAL-TRIO_dom_sf"/>
</dbReference>
<dbReference type="PROSITE" id="PS50191">
    <property type="entry name" value="CRAL_TRIO"/>
    <property type="match status" value="1"/>
</dbReference>
<dbReference type="SUPFAM" id="SSF46938">
    <property type="entry name" value="CRAL/TRIO N-terminal domain"/>
    <property type="match status" value="1"/>
</dbReference>
<accession>A0A0P8XST1</accession>
<gene>
    <name evidence="2" type="primary">Dana\GF25066</name>
    <name evidence="2" type="synonym">dana_GLEANR_9746</name>
    <name evidence="2" type="ORF">GF25066</name>
</gene>
<dbReference type="SMR" id="A0A0P8XST1"/>
<dbReference type="EMBL" id="CH902618">
    <property type="protein sequence ID" value="KPU77773.1"/>
    <property type="molecule type" value="Genomic_DNA"/>
</dbReference>
<dbReference type="InParanoid" id="A0A0P8XST1"/>
<dbReference type="Proteomes" id="UP000007801">
    <property type="component" value="Unassembled WGS sequence"/>
</dbReference>
<dbReference type="PRINTS" id="PR00180">
    <property type="entry name" value="CRETINALDHBP"/>
</dbReference>
<evidence type="ECO:0000313" key="2">
    <source>
        <dbReference type="EMBL" id="KPU77773.1"/>
    </source>
</evidence>
<evidence type="ECO:0000313" key="3">
    <source>
        <dbReference type="Proteomes" id="UP000007801"/>
    </source>
</evidence>
<dbReference type="GO" id="GO:0016020">
    <property type="term" value="C:membrane"/>
    <property type="evidence" value="ECO:0007669"/>
    <property type="project" value="TreeGrafter"/>
</dbReference>
<sequence length="311" mass="35639">MAPQIRPLTPELQKAAVEQLKEDPDRLEADLQAFKAWIEQQPHLNPRMDDQFLVAFLRGCKFSLERAKSKLDKFYTLRTKYPDYFQVTSTTEGKFREIHKTGAIIYLPTPLNENGPRIGIWRMGMVPVEKYTILECMEVAQAMQEIAIMEDDHAVINGVVFVMDLKDATAAHLFQMTPSMAKKFTVFSEEALPIRLKSQHFINTITGFEQMFNMFKPLMTKKMQGRLFVHGNKMGLLTEQIPLKYLPKEYGGENGSTAEIVAEWEKKLDAYSDYFRANANHGTDESLRPGKPIDFEGLFGIEGSFRKLIVD</sequence>
<protein>
    <submittedName>
        <fullName evidence="2">Uncharacterized protein, isoform B</fullName>
    </submittedName>
</protein>
<dbReference type="GeneID" id="6507692"/>
<dbReference type="eggNOG" id="KOG1471">
    <property type="taxonomic scope" value="Eukaryota"/>
</dbReference>
<dbReference type="InterPro" id="IPR036273">
    <property type="entry name" value="CRAL/TRIO_N_dom_sf"/>
</dbReference>